<dbReference type="SUPFAM" id="SSF57667">
    <property type="entry name" value="beta-beta-alpha zinc fingers"/>
    <property type="match status" value="1"/>
</dbReference>
<dbReference type="PANTHER" id="PTHR47287:SF9">
    <property type="entry name" value="ZINC FINGER PROTEIN 4-LIKE"/>
    <property type="match status" value="1"/>
</dbReference>
<evidence type="ECO:0000256" key="5">
    <source>
        <dbReference type="ARBA" id="ARBA00023242"/>
    </source>
</evidence>
<dbReference type="KEGG" id="gmx:102659582"/>
<evidence type="ECO:0000256" key="3">
    <source>
        <dbReference type="ARBA" id="ARBA00022771"/>
    </source>
</evidence>
<keyword evidence="2" id="KW-0479">Metal-binding</keyword>
<dbReference type="PROSITE" id="PS00028">
    <property type="entry name" value="ZINC_FINGER_C2H2_1"/>
    <property type="match status" value="1"/>
</dbReference>
<keyword evidence="3 6" id="KW-0863">Zinc-finger</keyword>
<dbReference type="GeneID" id="102659582"/>
<evidence type="ECO:0000313" key="11">
    <source>
        <dbReference type="Proteomes" id="UP000008827"/>
    </source>
</evidence>
<dbReference type="GO" id="GO:0005634">
    <property type="term" value="C:nucleus"/>
    <property type="evidence" value="ECO:0007669"/>
    <property type="project" value="UniProtKB-SubCell"/>
</dbReference>
<dbReference type="Gene3D" id="3.30.160.60">
    <property type="entry name" value="Classic Zinc Finger"/>
    <property type="match status" value="1"/>
</dbReference>
<evidence type="ECO:0000256" key="6">
    <source>
        <dbReference type="PROSITE-ProRule" id="PRU00042"/>
    </source>
</evidence>
<comment type="subcellular location">
    <subcellularLocation>
        <location evidence="1">Nucleus</location>
    </subcellularLocation>
</comment>
<sequence>MKISKNKGLKPEQEKASNSNNGVLMDFMKLSKDDKAQEQPSSKVVVDSSLCDSKGADDEKNTKEAKTFSCNYCKREFSTSQALGGHQNAHKQERALAKCAQGFDVGGFGHFPYYPYPSFYNSHSPYGGSFNRALGVQTDSMIHKHPWTPRYGHSWLKQDRVTIPNSSIFDGFEIVKGYYPIMKSDGTLTLRQENGNGNANVGTLSLFANYATNSSSQVINSDGNANVGTLSLFANAATTPSSQLGHRAILATKKIDDYSMPEETSKGVSSNLDLSLKL</sequence>
<dbReference type="PROSITE" id="PS50157">
    <property type="entry name" value="ZINC_FINGER_C2H2_2"/>
    <property type="match status" value="1"/>
</dbReference>
<organism evidence="9">
    <name type="scientific">Glycine max</name>
    <name type="common">Soybean</name>
    <name type="synonym">Glycine hispida</name>
    <dbReference type="NCBI Taxonomy" id="3847"/>
    <lineage>
        <taxon>Eukaryota</taxon>
        <taxon>Viridiplantae</taxon>
        <taxon>Streptophyta</taxon>
        <taxon>Embryophyta</taxon>
        <taxon>Tracheophyta</taxon>
        <taxon>Spermatophyta</taxon>
        <taxon>Magnoliopsida</taxon>
        <taxon>eudicotyledons</taxon>
        <taxon>Gunneridae</taxon>
        <taxon>Pentapetalae</taxon>
        <taxon>rosids</taxon>
        <taxon>fabids</taxon>
        <taxon>Fabales</taxon>
        <taxon>Fabaceae</taxon>
        <taxon>Papilionoideae</taxon>
        <taxon>50 kb inversion clade</taxon>
        <taxon>NPAAA clade</taxon>
        <taxon>indigoferoid/millettioid clade</taxon>
        <taxon>Phaseoleae</taxon>
        <taxon>Glycine</taxon>
        <taxon>Glycine subgen. Soja</taxon>
    </lineage>
</organism>
<dbReference type="InterPro" id="IPR036236">
    <property type="entry name" value="Znf_C2H2_sf"/>
</dbReference>
<dbReference type="Proteomes" id="UP000008827">
    <property type="component" value="Chromosome 4"/>
</dbReference>
<dbReference type="InterPro" id="IPR044246">
    <property type="entry name" value="ZFP3-like"/>
</dbReference>
<evidence type="ECO:0000256" key="1">
    <source>
        <dbReference type="ARBA" id="ARBA00004123"/>
    </source>
</evidence>
<evidence type="ECO:0000313" key="10">
    <source>
        <dbReference type="EnsemblPlants" id="KRH64209"/>
    </source>
</evidence>
<name>A0A0R0KBS1_SOYBN</name>
<dbReference type="EnsemblPlants" id="KRH64209">
    <property type="protein sequence ID" value="KRH64209"/>
    <property type="gene ID" value="GLYMA_04G222700"/>
</dbReference>
<dbReference type="GO" id="GO:0008270">
    <property type="term" value="F:zinc ion binding"/>
    <property type="evidence" value="ECO:0007669"/>
    <property type="project" value="UniProtKB-KW"/>
</dbReference>
<dbReference type="AlphaFoldDB" id="A0A0R0KBS1"/>
<keyword evidence="5" id="KW-0539">Nucleus</keyword>
<evidence type="ECO:0000256" key="7">
    <source>
        <dbReference type="SAM" id="MobiDB-lite"/>
    </source>
</evidence>
<keyword evidence="11" id="KW-1185">Reference proteome</keyword>
<reference evidence="9" key="3">
    <citation type="submission" date="2018-07" db="EMBL/GenBank/DDBJ databases">
        <title>WGS assembly of Glycine max.</title>
        <authorList>
            <person name="Schmutz J."/>
            <person name="Cannon S."/>
            <person name="Schlueter J."/>
            <person name="Ma J."/>
            <person name="Mitros T."/>
            <person name="Nelson W."/>
            <person name="Hyten D."/>
            <person name="Song Q."/>
            <person name="Thelen J."/>
            <person name="Cheng J."/>
            <person name="Xu D."/>
            <person name="Hellsten U."/>
            <person name="May G."/>
            <person name="Yu Y."/>
            <person name="Sakurai T."/>
            <person name="Umezawa T."/>
            <person name="Bhattacharyya M."/>
            <person name="Sandhu D."/>
            <person name="Valliyodan B."/>
            <person name="Lindquist E."/>
            <person name="Peto M."/>
            <person name="Grant D."/>
            <person name="Shu S."/>
            <person name="Goodstein D."/>
            <person name="Barry K."/>
            <person name="Futrell-Griggs M."/>
            <person name="Abernathy B."/>
            <person name="Du J."/>
            <person name="Tian Z."/>
            <person name="Zhu L."/>
            <person name="Gill N."/>
            <person name="Joshi T."/>
            <person name="Libault M."/>
            <person name="Sethuraman A."/>
            <person name="Zhang X."/>
            <person name="Shinozaki K."/>
            <person name="Nguyen H."/>
            <person name="Wing R."/>
            <person name="Cregan P."/>
            <person name="Specht J."/>
            <person name="Grimwood J."/>
            <person name="Rokhsar D."/>
            <person name="Stacey G."/>
            <person name="Shoemaker R."/>
            <person name="Jackson S."/>
        </authorList>
    </citation>
    <scope>NUCLEOTIDE SEQUENCE</scope>
    <source>
        <tissue evidence="9">Callus</tissue>
    </source>
</reference>
<evidence type="ECO:0000313" key="9">
    <source>
        <dbReference type="EMBL" id="KRH64209.1"/>
    </source>
</evidence>
<feature type="region of interest" description="Disordered" evidence="7">
    <location>
        <begin position="1"/>
        <end position="58"/>
    </location>
</feature>
<accession>A0A0R0KBS1</accession>
<dbReference type="Gramene" id="KRH64209">
    <property type="protein sequence ID" value="KRH64209"/>
    <property type="gene ID" value="GLYMA_04G222700"/>
</dbReference>
<dbReference type="Pfam" id="PF13912">
    <property type="entry name" value="zf-C2H2_6"/>
    <property type="match status" value="1"/>
</dbReference>
<dbReference type="PANTHER" id="PTHR47287">
    <property type="entry name" value="C2H2 AND C2HC ZINC FINGERS SUPERFAMILY PROTEIN"/>
    <property type="match status" value="1"/>
</dbReference>
<dbReference type="InterPro" id="IPR013087">
    <property type="entry name" value="Znf_C2H2_type"/>
</dbReference>
<dbReference type="EMBL" id="CM000837">
    <property type="protein sequence ID" value="KRH64209.1"/>
    <property type="molecule type" value="Genomic_DNA"/>
</dbReference>
<dbReference type="RefSeq" id="XP_006579328.1">
    <property type="nucleotide sequence ID" value="XM_006579265.3"/>
</dbReference>
<dbReference type="OMA" id="WTPRYGH"/>
<protein>
    <recommendedName>
        <fullName evidence="8">C2H2-type domain-containing protein</fullName>
    </recommendedName>
</protein>
<reference evidence="10" key="2">
    <citation type="submission" date="2018-02" db="UniProtKB">
        <authorList>
            <consortium name="EnsemblPlants"/>
        </authorList>
    </citation>
    <scope>IDENTIFICATION</scope>
    <source>
        <strain evidence="10">Williams 82</strain>
    </source>
</reference>
<evidence type="ECO:0000256" key="2">
    <source>
        <dbReference type="ARBA" id="ARBA00022723"/>
    </source>
</evidence>
<feature type="domain" description="C2H2-type" evidence="8">
    <location>
        <begin position="68"/>
        <end position="95"/>
    </location>
</feature>
<gene>
    <name evidence="10" type="primary">LOC102659582</name>
    <name evidence="9" type="ORF">GLYMA_04G222700</name>
</gene>
<evidence type="ECO:0000256" key="4">
    <source>
        <dbReference type="ARBA" id="ARBA00022833"/>
    </source>
</evidence>
<proteinExistence type="predicted"/>
<dbReference type="GO" id="GO:0009788">
    <property type="term" value="P:negative regulation of abscisic acid-activated signaling pathway"/>
    <property type="evidence" value="ECO:0007669"/>
    <property type="project" value="InterPro"/>
</dbReference>
<keyword evidence="4" id="KW-0862">Zinc</keyword>
<reference evidence="9 10" key="1">
    <citation type="journal article" date="2010" name="Nature">
        <title>Genome sequence of the palaeopolyploid soybean.</title>
        <authorList>
            <person name="Schmutz J."/>
            <person name="Cannon S.B."/>
            <person name="Schlueter J."/>
            <person name="Ma J."/>
            <person name="Mitros T."/>
            <person name="Nelson W."/>
            <person name="Hyten D.L."/>
            <person name="Song Q."/>
            <person name="Thelen J.J."/>
            <person name="Cheng J."/>
            <person name="Xu D."/>
            <person name="Hellsten U."/>
            <person name="May G.D."/>
            <person name="Yu Y."/>
            <person name="Sakurai T."/>
            <person name="Umezawa T."/>
            <person name="Bhattacharyya M.K."/>
            <person name="Sandhu D."/>
            <person name="Valliyodan B."/>
            <person name="Lindquist E."/>
            <person name="Peto M."/>
            <person name="Grant D."/>
            <person name="Shu S."/>
            <person name="Goodstein D."/>
            <person name="Barry K."/>
            <person name="Futrell-Griggs M."/>
            <person name="Abernathy B."/>
            <person name="Du J."/>
            <person name="Tian Z."/>
            <person name="Zhu L."/>
            <person name="Gill N."/>
            <person name="Joshi T."/>
            <person name="Libault M."/>
            <person name="Sethuraman A."/>
            <person name="Zhang X.-C."/>
            <person name="Shinozaki K."/>
            <person name="Nguyen H.T."/>
            <person name="Wing R.A."/>
            <person name="Cregan P."/>
            <person name="Specht J."/>
            <person name="Grimwood J."/>
            <person name="Rokhsar D."/>
            <person name="Stacey G."/>
            <person name="Shoemaker R.C."/>
            <person name="Jackson S.A."/>
        </authorList>
    </citation>
    <scope>NUCLEOTIDE SEQUENCE</scope>
    <source>
        <strain evidence="10">cv. Williams 82</strain>
        <tissue evidence="9">Callus</tissue>
    </source>
</reference>
<evidence type="ECO:0000259" key="8">
    <source>
        <dbReference type="PROSITE" id="PS50157"/>
    </source>
</evidence>